<evidence type="ECO:0000313" key="2">
    <source>
        <dbReference type="Proteomes" id="UP000501253"/>
    </source>
</evidence>
<protein>
    <submittedName>
        <fullName evidence="1">Uncharacterized protein</fullName>
    </submittedName>
</protein>
<evidence type="ECO:0000313" key="1">
    <source>
        <dbReference type="EMBL" id="QJA06556.1"/>
    </source>
</evidence>
<gene>
    <name evidence="1" type="ORF">FVE67_07000</name>
</gene>
<proteinExistence type="predicted"/>
<accession>A0A6H1WTW2</accession>
<organism evidence="1 2">
    <name type="scientific">Thermosulfurimonas marina</name>
    <dbReference type="NCBI Taxonomy" id="2047767"/>
    <lineage>
        <taxon>Bacteria</taxon>
        <taxon>Pseudomonadati</taxon>
        <taxon>Thermodesulfobacteriota</taxon>
        <taxon>Thermodesulfobacteria</taxon>
        <taxon>Thermodesulfobacteriales</taxon>
        <taxon>Thermodesulfobacteriaceae</taxon>
        <taxon>Thermosulfurimonas</taxon>
    </lineage>
</organism>
<dbReference type="EMBL" id="CP042909">
    <property type="protein sequence ID" value="QJA06556.1"/>
    <property type="molecule type" value="Genomic_DNA"/>
</dbReference>
<dbReference type="KEGG" id="tmai:FVE67_07000"/>
<dbReference type="AlphaFoldDB" id="A0A6H1WTW2"/>
<keyword evidence="2" id="KW-1185">Reference proteome</keyword>
<dbReference type="RefSeq" id="WP_168719908.1">
    <property type="nucleotide sequence ID" value="NZ_CP042909.1"/>
</dbReference>
<dbReference type="Proteomes" id="UP000501253">
    <property type="component" value="Chromosome"/>
</dbReference>
<sequence length="93" mass="10884">MEDLRALLLRCKEDLARRDFEALSRDFERVSRLRPEELTLDEAWEVLTLLEELVAEAAALKEACARGLSGVEEIQRTLRPFLHQLRYLLLRFG</sequence>
<name>A0A6H1WTW2_9BACT</name>
<reference evidence="1 2" key="1">
    <citation type="submission" date="2019-08" db="EMBL/GenBank/DDBJ databases">
        <title>Complete genome sequence of Thermosulfurimonas marina SU872T, an anaerobic thermophilic chemolithoautotrophic bacterium isolated from a shallow marine hydrothermal vent.</title>
        <authorList>
            <person name="Allioux M."/>
            <person name="Jebbar M."/>
            <person name="Slobodkina G."/>
            <person name="Slobodkin A."/>
            <person name="Moalic Y."/>
            <person name="Frolova A."/>
            <person name="Shao Z."/>
            <person name="Alain K."/>
        </authorList>
    </citation>
    <scope>NUCLEOTIDE SEQUENCE [LARGE SCALE GENOMIC DNA]</scope>
    <source>
        <strain evidence="1 2">SU872</strain>
    </source>
</reference>